<dbReference type="OrthoDB" id="2744437at2759"/>
<evidence type="ECO:0000256" key="1">
    <source>
        <dbReference type="SAM" id="MobiDB-lite"/>
    </source>
</evidence>
<feature type="region of interest" description="Disordered" evidence="1">
    <location>
        <begin position="188"/>
        <end position="220"/>
    </location>
</feature>
<gene>
    <name evidence="2" type="ORF">GSI_00593</name>
</gene>
<comment type="caution">
    <text evidence="2">The sequence shown here is derived from an EMBL/GenBank/DDBJ whole genome shotgun (WGS) entry which is preliminary data.</text>
</comment>
<keyword evidence="3" id="KW-1185">Reference proteome</keyword>
<feature type="compositionally biased region" description="Polar residues" evidence="1">
    <location>
        <begin position="204"/>
        <end position="214"/>
    </location>
</feature>
<dbReference type="STRING" id="1077348.A0A2G8ST68"/>
<protein>
    <submittedName>
        <fullName evidence="2">Uncharacterized protein</fullName>
    </submittedName>
</protein>
<evidence type="ECO:0000313" key="2">
    <source>
        <dbReference type="EMBL" id="PIL36903.1"/>
    </source>
</evidence>
<name>A0A2G8ST68_9APHY</name>
<evidence type="ECO:0000313" key="3">
    <source>
        <dbReference type="Proteomes" id="UP000230002"/>
    </source>
</evidence>
<dbReference type="EMBL" id="AYKW01000001">
    <property type="protein sequence ID" value="PIL36903.1"/>
    <property type="molecule type" value="Genomic_DNA"/>
</dbReference>
<reference evidence="2 3" key="1">
    <citation type="journal article" date="2015" name="Sci. Rep.">
        <title>Chromosome-level genome map provides insights into diverse defense mechanisms in the medicinal fungus Ganoderma sinense.</title>
        <authorList>
            <person name="Zhu Y."/>
            <person name="Xu J."/>
            <person name="Sun C."/>
            <person name="Zhou S."/>
            <person name="Xu H."/>
            <person name="Nelson D.R."/>
            <person name="Qian J."/>
            <person name="Song J."/>
            <person name="Luo H."/>
            <person name="Xiang L."/>
            <person name="Li Y."/>
            <person name="Xu Z."/>
            <person name="Ji A."/>
            <person name="Wang L."/>
            <person name="Lu S."/>
            <person name="Hayward A."/>
            <person name="Sun W."/>
            <person name="Li X."/>
            <person name="Schwartz D.C."/>
            <person name="Wang Y."/>
            <person name="Chen S."/>
        </authorList>
    </citation>
    <scope>NUCLEOTIDE SEQUENCE [LARGE SCALE GENOMIC DNA]</scope>
    <source>
        <strain evidence="2 3">ZZ0214-1</strain>
    </source>
</reference>
<proteinExistence type="predicted"/>
<sequence length="322" mass="34021">MLATLPLLETFIIDSVPECSPVETIANLPELRLLEVRGSIRKTAFLLSHLRFPTSATISIGIPCGTCELSPAEIESLAEALHPVLQEEPLHTVNYAVFAPSNDVPVPDTCRAWAGEPVDADADQSQVPRPAAEPRLVLTGDGARALGPVLRSLDLSHIRYVDILGSRAAVGPLASLLEAVSDSTVVRFEEEEEEGASIGDVTEEAQTAAQSPQRPTADFDVDVDVEDDVNLGPTSGREALPPLVWGGPLLAPEGVDVGPKSPVYSLNEVGYRGGNAAGAGWLAGRWGRDDGHQNYRVRGGPACAACALTAEAIQYKLPPMLG</sequence>
<organism evidence="2 3">
    <name type="scientific">Ganoderma sinense ZZ0214-1</name>
    <dbReference type="NCBI Taxonomy" id="1077348"/>
    <lineage>
        <taxon>Eukaryota</taxon>
        <taxon>Fungi</taxon>
        <taxon>Dikarya</taxon>
        <taxon>Basidiomycota</taxon>
        <taxon>Agaricomycotina</taxon>
        <taxon>Agaricomycetes</taxon>
        <taxon>Polyporales</taxon>
        <taxon>Polyporaceae</taxon>
        <taxon>Ganoderma</taxon>
    </lineage>
</organism>
<dbReference type="Proteomes" id="UP000230002">
    <property type="component" value="Unassembled WGS sequence"/>
</dbReference>
<dbReference type="AlphaFoldDB" id="A0A2G8ST68"/>
<accession>A0A2G8ST68</accession>